<dbReference type="PANTHER" id="PTHR37488:SF2">
    <property type="entry name" value="DUF1275 DOMAIN-CONTAINING PROTEIN"/>
    <property type="match status" value="1"/>
</dbReference>
<evidence type="ECO:0000256" key="1">
    <source>
        <dbReference type="SAM" id="Phobius"/>
    </source>
</evidence>
<protein>
    <submittedName>
        <fullName evidence="2">Uncharacterized membrane protein YoaK (UPF0700 family)</fullName>
    </submittedName>
</protein>
<keyword evidence="3" id="KW-1185">Reference proteome</keyword>
<dbReference type="RefSeq" id="WP_199238529.1">
    <property type="nucleotide sequence ID" value="NZ_SLWN01000013.1"/>
</dbReference>
<proteinExistence type="predicted"/>
<dbReference type="Pfam" id="PF06912">
    <property type="entry name" value="DUF1275"/>
    <property type="match status" value="1"/>
</dbReference>
<feature type="transmembrane region" description="Helical" evidence="1">
    <location>
        <begin position="113"/>
        <end position="138"/>
    </location>
</feature>
<feature type="transmembrane region" description="Helical" evidence="1">
    <location>
        <begin position="81"/>
        <end position="101"/>
    </location>
</feature>
<dbReference type="EMBL" id="SLWN01000013">
    <property type="protein sequence ID" value="TCO19714.1"/>
    <property type="molecule type" value="Genomic_DNA"/>
</dbReference>
<organism evidence="2 3">
    <name type="scientific">Kribbella steppae</name>
    <dbReference type="NCBI Taxonomy" id="2512223"/>
    <lineage>
        <taxon>Bacteria</taxon>
        <taxon>Bacillati</taxon>
        <taxon>Actinomycetota</taxon>
        <taxon>Actinomycetes</taxon>
        <taxon>Propionibacteriales</taxon>
        <taxon>Kribbellaceae</taxon>
        <taxon>Kribbella</taxon>
    </lineage>
</organism>
<sequence length="251" mass="25527">MSAWRHVWGRLAPHRSRFGDDDLAAERPLDDRATVALLLVLTAVTGLVDAVSYLRLGHVFVANMTGNVVFLGLSLDPGSDLSPAASVTAIAGFLAGAVLGGRLGTILGDRPRVWLGVAFSFQALLVAVVAVAVGLGLLPYRGRLALVTIVVLAVSSGLQNATVRRMAVRDMTTTVLTMALVGVAADSVLAGGGGGKSQRRIASVAAMLAGAAAGALMLRVTVAGVLALAAVLLALVALSIAAQPRSVHVSI</sequence>
<keyword evidence="1" id="KW-0472">Membrane</keyword>
<name>A0A4R2H3I3_9ACTN</name>
<feature type="transmembrane region" description="Helical" evidence="1">
    <location>
        <begin position="144"/>
        <end position="163"/>
    </location>
</feature>
<reference evidence="2 3" key="1">
    <citation type="journal article" date="2015" name="Stand. Genomic Sci.">
        <title>Genomic Encyclopedia of Bacterial and Archaeal Type Strains, Phase III: the genomes of soil and plant-associated and newly described type strains.</title>
        <authorList>
            <person name="Whitman W.B."/>
            <person name="Woyke T."/>
            <person name="Klenk H.P."/>
            <person name="Zhou Y."/>
            <person name="Lilburn T.G."/>
            <person name="Beck B.J."/>
            <person name="De Vos P."/>
            <person name="Vandamme P."/>
            <person name="Eisen J.A."/>
            <person name="Garrity G."/>
            <person name="Hugenholtz P."/>
            <person name="Kyrpides N.C."/>
        </authorList>
    </citation>
    <scope>NUCLEOTIDE SEQUENCE [LARGE SCALE GENOMIC DNA]</scope>
    <source>
        <strain evidence="2 3">VKM Ac-2572</strain>
    </source>
</reference>
<accession>A0A4R2H3I3</accession>
<keyword evidence="1" id="KW-0812">Transmembrane</keyword>
<comment type="caution">
    <text evidence="2">The sequence shown here is derived from an EMBL/GenBank/DDBJ whole genome shotgun (WGS) entry which is preliminary data.</text>
</comment>
<gene>
    <name evidence="2" type="ORF">EV652_113113</name>
</gene>
<keyword evidence="1" id="KW-1133">Transmembrane helix</keyword>
<feature type="transmembrane region" description="Helical" evidence="1">
    <location>
        <begin position="35"/>
        <end position="61"/>
    </location>
</feature>
<evidence type="ECO:0000313" key="3">
    <source>
        <dbReference type="Proteomes" id="UP000294508"/>
    </source>
</evidence>
<dbReference type="AlphaFoldDB" id="A0A4R2H3I3"/>
<evidence type="ECO:0000313" key="2">
    <source>
        <dbReference type="EMBL" id="TCO19714.1"/>
    </source>
</evidence>
<feature type="transmembrane region" description="Helical" evidence="1">
    <location>
        <begin position="225"/>
        <end position="242"/>
    </location>
</feature>
<dbReference type="Proteomes" id="UP000294508">
    <property type="component" value="Unassembled WGS sequence"/>
</dbReference>
<dbReference type="PANTHER" id="PTHR37488">
    <property type="entry name" value="DUF1275 DOMAIN-CONTAINING PROTEIN"/>
    <property type="match status" value="1"/>
</dbReference>
<dbReference type="InterPro" id="IPR010699">
    <property type="entry name" value="DUF1275"/>
</dbReference>